<name>F4RRJ2_MELLP</name>
<evidence type="ECO:0000256" key="1">
    <source>
        <dbReference type="SAM" id="MobiDB-lite"/>
    </source>
</evidence>
<protein>
    <submittedName>
        <fullName evidence="2">Uncharacterized protein</fullName>
    </submittedName>
</protein>
<proteinExistence type="predicted"/>
<reference evidence="3" key="1">
    <citation type="journal article" date="2011" name="Proc. Natl. Acad. Sci. U.S.A.">
        <title>Obligate biotrophy features unraveled by the genomic analysis of rust fungi.</title>
        <authorList>
            <person name="Duplessis S."/>
            <person name="Cuomo C.A."/>
            <person name="Lin Y.-C."/>
            <person name="Aerts A."/>
            <person name="Tisserant E."/>
            <person name="Veneault-Fourrey C."/>
            <person name="Joly D.L."/>
            <person name="Hacquard S."/>
            <person name="Amselem J."/>
            <person name="Cantarel B.L."/>
            <person name="Chiu R."/>
            <person name="Coutinho P.M."/>
            <person name="Feau N."/>
            <person name="Field M."/>
            <person name="Frey P."/>
            <person name="Gelhaye E."/>
            <person name="Goldberg J."/>
            <person name="Grabherr M.G."/>
            <person name="Kodira C.D."/>
            <person name="Kohler A."/>
            <person name="Kuees U."/>
            <person name="Lindquist E.A."/>
            <person name="Lucas S.M."/>
            <person name="Mago R."/>
            <person name="Mauceli E."/>
            <person name="Morin E."/>
            <person name="Murat C."/>
            <person name="Pangilinan J.L."/>
            <person name="Park R."/>
            <person name="Pearson M."/>
            <person name="Quesneville H."/>
            <person name="Rouhier N."/>
            <person name="Sakthikumar S."/>
            <person name="Salamov A.A."/>
            <person name="Schmutz J."/>
            <person name="Selles B."/>
            <person name="Shapiro H."/>
            <person name="Tanguay P."/>
            <person name="Tuskan G.A."/>
            <person name="Henrissat B."/>
            <person name="Van de Peer Y."/>
            <person name="Rouze P."/>
            <person name="Ellis J.G."/>
            <person name="Dodds P.N."/>
            <person name="Schein J.E."/>
            <person name="Zhong S."/>
            <person name="Hamelin R.C."/>
            <person name="Grigoriev I.V."/>
            <person name="Szabo L.J."/>
            <person name="Martin F."/>
        </authorList>
    </citation>
    <scope>NUCLEOTIDE SEQUENCE [LARGE SCALE GENOMIC DNA]</scope>
    <source>
        <strain evidence="3">98AG31 / pathotype 3-4-7</strain>
    </source>
</reference>
<dbReference type="VEuPathDB" id="FungiDB:MELLADRAFT_107965"/>
<dbReference type="OrthoDB" id="2505678at2759"/>
<dbReference type="InParanoid" id="F4RRJ2"/>
<gene>
    <name evidence="2" type="ORF">MELLADRAFT_107965</name>
</gene>
<dbReference type="GeneID" id="18923325"/>
<dbReference type="RefSeq" id="XP_007411770.1">
    <property type="nucleotide sequence ID" value="XM_007411708.1"/>
</dbReference>
<dbReference type="HOGENOM" id="CLU_1687024_0_0_1"/>
<evidence type="ECO:0000313" key="3">
    <source>
        <dbReference type="Proteomes" id="UP000001072"/>
    </source>
</evidence>
<dbReference type="SUPFAM" id="SSF49785">
    <property type="entry name" value="Galactose-binding domain-like"/>
    <property type="match status" value="1"/>
</dbReference>
<organism evidence="3">
    <name type="scientific">Melampsora larici-populina (strain 98AG31 / pathotype 3-4-7)</name>
    <name type="common">Poplar leaf rust fungus</name>
    <dbReference type="NCBI Taxonomy" id="747676"/>
    <lineage>
        <taxon>Eukaryota</taxon>
        <taxon>Fungi</taxon>
        <taxon>Dikarya</taxon>
        <taxon>Basidiomycota</taxon>
        <taxon>Pucciniomycotina</taxon>
        <taxon>Pucciniomycetes</taxon>
        <taxon>Pucciniales</taxon>
        <taxon>Melampsoraceae</taxon>
        <taxon>Melampsora</taxon>
    </lineage>
</organism>
<dbReference type="AlphaFoldDB" id="F4RRJ2"/>
<dbReference type="InterPro" id="IPR008979">
    <property type="entry name" value="Galactose-bd-like_sf"/>
</dbReference>
<dbReference type="KEGG" id="mlr:MELLADRAFT_107965"/>
<dbReference type="Proteomes" id="UP000001072">
    <property type="component" value="Unassembled WGS sequence"/>
</dbReference>
<feature type="region of interest" description="Disordered" evidence="1">
    <location>
        <begin position="1"/>
        <end position="26"/>
    </location>
</feature>
<keyword evidence="3" id="KW-1185">Reference proteome</keyword>
<accession>F4RRJ2</accession>
<dbReference type="EMBL" id="GL883115">
    <property type="protein sequence ID" value="EGG05017.1"/>
    <property type="molecule type" value="Genomic_DNA"/>
</dbReference>
<sequence length="156" mass="17542">MIATLDFQEHPPTSTHPSDPNNSSTVSHIQSNQVSLLSVFNCLGRIFAGLISDTLEAHYGLSKVWWLCWVSRQQVVQLKFGNNSLELDSPLFSPGGNDNKGFNHEILIPSCVENSLSGIMENNLTYLWYRKMFVISKDLNHQKVLLNFGAIDYEGI</sequence>
<dbReference type="Gene3D" id="2.60.120.260">
    <property type="entry name" value="Galactose-binding domain-like"/>
    <property type="match status" value="1"/>
</dbReference>
<feature type="compositionally biased region" description="Polar residues" evidence="1">
    <location>
        <begin position="11"/>
        <end position="26"/>
    </location>
</feature>
<evidence type="ECO:0000313" key="2">
    <source>
        <dbReference type="EMBL" id="EGG05017.1"/>
    </source>
</evidence>